<gene>
    <name evidence="1" type="ORF">RHMOL_Rhmol11G0143200</name>
</gene>
<dbReference type="EMBL" id="CM046398">
    <property type="protein sequence ID" value="KAI8531527.1"/>
    <property type="molecule type" value="Genomic_DNA"/>
</dbReference>
<proteinExistence type="predicted"/>
<organism evidence="1 2">
    <name type="scientific">Rhododendron molle</name>
    <name type="common">Chinese azalea</name>
    <name type="synonym">Azalea mollis</name>
    <dbReference type="NCBI Taxonomy" id="49168"/>
    <lineage>
        <taxon>Eukaryota</taxon>
        <taxon>Viridiplantae</taxon>
        <taxon>Streptophyta</taxon>
        <taxon>Embryophyta</taxon>
        <taxon>Tracheophyta</taxon>
        <taxon>Spermatophyta</taxon>
        <taxon>Magnoliopsida</taxon>
        <taxon>eudicotyledons</taxon>
        <taxon>Gunneridae</taxon>
        <taxon>Pentapetalae</taxon>
        <taxon>asterids</taxon>
        <taxon>Ericales</taxon>
        <taxon>Ericaceae</taxon>
        <taxon>Ericoideae</taxon>
        <taxon>Rhodoreae</taxon>
        <taxon>Rhododendron</taxon>
    </lineage>
</organism>
<comment type="caution">
    <text evidence="1">The sequence shown here is derived from an EMBL/GenBank/DDBJ whole genome shotgun (WGS) entry which is preliminary data.</text>
</comment>
<protein>
    <submittedName>
        <fullName evidence="1">Uncharacterized protein</fullName>
    </submittedName>
</protein>
<accession>A0ACC0LT21</accession>
<name>A0ACC0LT21_RHOML</name>
<dbReference type="Proteomes" id="UP001062846">
    <property type="component" value="Chromosome 11"/>
</dbReference>
<evidence type="ECO:0000313" key="1">
    <source>
        <dbReference type="EMBL" id="KAI8531527.1"/>
    </source>
</evidence>
<evidence type="ECO:0000313" key="2">
    <source>
        <dbReference type="Proteomes" id="UP001062846"/>
    </source>
</evidence>
<reference evidence="1" key="1">
    <citation type="submission" date="2022-02" db="EMBL/GenBank/DDBJ databases">
        <title>Plant Genome Project.</title>
        <authorList>
            <person name="Zhang R.-G."/>
        </authorList>
    </citation>
    <scope>NUCLEOTIDE SEQUENCE</scope>
    <source>
        <strain evidence="1">AT1</strain>
    </source>
</reference>
<keyword evidence="2" id="KW-1185">Reference proteome</keyword>
<sequence>MLRLIHTCALDVSGIFTFATLTNPSPFPHMESSSCFLMHPPDASCRFHSSVDLGSYPGRHVHSKSCPLFGSQ</sequence>